<dbReference type="Gene3D" id="3.30.2010.10">
    <property type="entry name" value="Metalloproteases ('zincins'), catalytic domain"/>
    <property type="match status" value="1"/>
</dbReference>
<evidence type="ECO:0000256" key="1">
    <source>
        <dbReference type="ARBA" id="ARBA00022670"/>
    </source>
</evidence>
<keyword evidence="7" id="KW-1133">Transmembrane helix</keyword>
<keyword evidence="2" id="KW-0479">Metal-binding</keyword>
<dbReference type="Proteomes" id="UP000265566">
    <property type="component" value="Chromosome 8"/>
</dbReference>
<evidence type="ECO:0000256" key="4">
    <source>
        <dbReference type="ARBA" id="ARBA00022833"/>
    </source>
</evidence>
<keyword evidence="7" id="KW-0472">Membrane</keyword>
<keyword evidence="5 6" id="KW-0482">Metalloprotease</keyword>
<name>A0A396GEU7_MEDTR</name>
<comment type="similarity">
    <text evidence="6">Belongs to the peptidase M48 family.</text>
</comment>
<evidence type="ECO:0000313" key="9">
    <source>
        <dbReference type="EMBL" id="RHN39852.1"/>
    </source>
</evidence>
<keyword evidence="7" id="KW-0812">Transmembrane</keyword>
<keyword evidence="3 6" id="KW-0378">Hydrolase</keyword>
<reference evidence="9" key="1">
    <citation type="journal article" date="2018" name="Nat. Plants">
        <title>Whole-genome landscape of Medicago truncatula symbiotic genes.</title>
        <authorList>
            <person name="Pecrix Y."/>
            <person name="Gamas P."/>
            <person name="Carrere S."/>
        </authorList>
    </citation>
    <scope>NUCLEOTIDE SEQUENCE</scope>
    <source>
        <tissue evidence="9">Leaves</tissue>
    </source>
</reference>
<organism evidence="9">
    <name type="scientific">Medicago truncatula</name>
    <name type="common">Barrel medic</name>
    <name type="synonym">Medicago tribuloides</name>
    <dbReference type="NCBI Taxonomy" id="3880"/>
    <lineage>
        <taxon>Eukaryota</taxon>
        <taxon>Viridiplantae</taxon>
        <taxon>Streptophyta</taxon>
        <taxon>Embryophyta</taxon>
        <taxon>Tracheophyta</taxon>
        <taxon>Spermatophyta</taxon>
        <taxon>Magnoliopsida</taxon>
        <taxon>eudicotyledons</taxon>
        <taxon>Gunneridae</taxon>
        <taxon>Pentapetalae</taxon>
        <taxon>rosids</taxon>
        <taxon>fabids</taxon>
        <taxon>Fabales</taxon>
        <taxon>Fabaceae</taxon>
        <taxon>Papilionoideae</taxon>
        <taxon>50 kb inversion clade</taxon>
        <taxon>NPAAA clade</taxon>
        <taxon>Hologalegina</taxon>
        <taxon>IRL clade</taxon>
        <taxon>Trifolieae</taxon>
        <taxon>Medicago</taxon>
    </lineage>
</organism>
<dbReference type="InterPro" id="IPR001915">
    <property type="entry name" value="Peptidase_M48"/>
</dbReference>
<dbReference type="EC" id="3.4.24.84" evidence="9"/>
<feature type="transmembrane region" description="Helical" evidence="7">
    <location>
        <begin position="41"/>
        <end position="61"/>
    </location>
</feature>
<evidence type="ECO:0000256" key="2">
    <source>
        <dbReference type="ARBA" id="ARBA00022723"/>
    </source>
</evidence>
<feature type="domain" description="Peptidase M48" evidence="8">
    <location>
        <begin position="17"/>
        <end position="84"/>
    </location>
</feature>
<evidence type="ECO:0000256" key="3">
    <source>
        <dbReference type="ARBA" id="ARBA00022801"/>
    </source>
</evidence>
<dbReference type="EMBL" id="PSQE01000008">
    <property type="protein sequence ID" value="RHN39852.1"/>
    <property type="molecule type" value="Genomic_DNA"/>
</dbReference>
<dbReference type="PANTHER" id="PTHR10120">
    <property type="entry name" value="CAAX PRENYL PROTEASE 1"/>
    <property type="match status" value="1"/>
</dbReference>
<comment type="cofactor">
    <cofactor evidence="6">
        <name>Zn(2+)</name>
        <dbReference type="ChEBI" id="CHEBI:29105"/>
    </cofactor>
    <text evidence="6">Binds 1 zinc ion per subunit.</text>
</comment>
<evidence type="ECO:0000256" key="7">
    <source>
        <dbReference type="SAM" id="Phobius"/>
    </source>
</evidence>
<sequence>MVYLVMVDLTLPNIVLQDKNDEEVLAVIAHELGHWKLNHFVPLYVAMQFVPLLNGGGFTLARNSTDLFQSFGFHSQPVIIGLIIYLVLSKIITGMDGSKTSYFH</sequence>
<evidence type="ECO:0000256" key="5">
    <source>
        <dbReference type="ARBA" id="ARBA00023049"/>
    </source>
</evidence>
<evidence type="ECO:0000256" key="6">
    <source>
        <dbReference type="RuleBase" id="RU003983"/>
    </source>
</evidence>
<dbReference type="GO" id="GO:0006508">
    <property type="term" value="P:proteolysis"/>
    <property type="evidence" value="ECO:0007669"/>
    <property type="project" value="UniProtKB-KW"/>
</dbReference>
<gene>
    <name evidence="9" type="ORF">MtrunA17_Chr8g0348431</name>
</gene>
<dbReference type="GO" id="GO:0004222">
    <property type="term" value="F:metalloendopeptidase activity"/>
    <property type="evidence" value="ECO:0007669"/>
    <property type="project" value="InterPro"/>
</dbReference>
<accession>A0A396GEU7</accession>
<dbReference type="GO" id="GO:0046872">
    <property type="term" value="F:metal ion binding"/>
    <property type="evidence" value="ECO:0007669"/>
    <property type="project" value="UniProtKB-KW"/>
</dbReference>
<feature type="transmembrane region" description="Helical" evidence="7">
    <location>
        <begin position="67"/>
        <end position="88"/>
    </location>
</feature>
<keyword evidence="4 6" id="KW-0862">Zinc</keyword>
<evidence type="ECO:0000259" key="8">
    <source>
        <dbReference type="Pfam" id="PF01435"/>
    </source>
</evidence>
<dbReference type="Gramene" id="rna45930">
    <property type="protein sequence ID" value="RHN39852.1"/>
    <property type="gene ID" value="gene45930"/>
</dbReference>
<protein>
    <submittedName>
        <fullName evidence="9">Putative ste24 endopeptidase</fullName>
        <ecNumber evidence="9">3.4.24.84</ecNumber>
    </submittedName>
</protein>
<dbReference type="Pfam" id="PF01435">
    <property type="entry name" value="Peptidase_M48"/>
    <property type="match status" value="1"/>
</dbReference>
<proteinExistence type="inferred from homology"/>
<comment type="caution">
    <text evidence="9">The sequence shown here is derived from an EMBL/GenBank/DDBJ whole genome shotgun (WGS) entry which is preliminary data.</text>
</comment>
<keyword evidence="1 6" id="KW-0645">Protease</keyword>
<dbReference type="AlphaFoldDB" id="A0A396GEU7"/>